<reference evidence="3" key="1">
    <citation type="journal article" date="2019" name="Int. J. Syst. Evol. Microbiol.">
        <title>The Global Catalogue of Microorganisms (GCM) 10K type strain sequencing project: providing services to taxonomists for standard genome sequencing and annotation.</title>
        <authorList>
            <consortium name="The Broad Institute Genomics Platform"/>
            <consortium name="The Broad Institute Genome Sequencing Center for Infectious Disease"/>
            <person name="Wu L."/>
            <person name="Ma J."/>
        </authorList>
    </citation>
    <scope>NUCLEOTIDE SEQUENCE [LARGE SCALE GENOMIC DNA]</scope>
    <source>
        <strain evidence="3">CECT 7131</strain>
    </source>
</reference>
<evidence type="ECO:0000313" key="3">
    <source>
        <dbReference type="Proteomes" id="UP001529369"/>
    </source>
</evidence>
<feature type="region of interest" description="Disordered" evidence="1">
    <location>
        <begin position="1"/>
        <end position="22"/>
    </location>
</feature>
<dbReference type="EMBL" id="JAUFPN010000013">
    <property type="protein sequence ID" value="MDN3563068.1"/>
    <property type="molecule type" value="Genomic_DNA"/>
</dbReference>
<dbReference type="Proteomes" id="UP001529369">
    <property type="component" value="Unassembled WGS sequence"/>
</dbReference>
<comment type="caution">
    <text evidence="2">The sequence shown here is derived from an EMBL/GenBank/DDBJ whole genome shotgun (WGS) entry which is preliminary data.</text>
</comment>
<accession>A0ABT8A0R0</accession>
<feature type="compositionally biased region" description="Basic and acidic residues" evidence="1">
    <location>
        <begin position="52"/>
        <end position="63"/>
    </location>
</feature>
<gene>
    <name evidence="2" type="ORF">QWZ14_01580</name>
</gene>
<name>A0ABT8A0R0_9PROT</name>
<protein>
    <submittedName>
        <fullName evidence="2">Uncharacterized protein</fullName>
    </submittedName>
</protein>
<sequence length="72" mass="7782">MSDKHAVKGVSTVTRQPSCGDGMASIDRQMLVAGLRQHRIKLLKWEFQPPEHTLDGDLPDRGGADPAARSSG</sequence>
<organism evidence="2 3">
    <name type="scientific">Paeniroseomonas aquatica</name>
    <dbReference type="NCBI Taxonomy" id="373043"/>
    <lineage>
        <taxon>Bacteria</taxon>
        <taxon>Pseudomonadati</taxon>
        <taxon>Pseudomonadota</taxon>
        <taxon>Alphaproteobacteria</taxon>
        <taxon>Acetobacterales</taxon>
        <taxon>Acetobacteraceae</taxon>
        <taxon>Paeniroseomonas</taxon>
    </lineage>
</organism>
<feature type="region of interest" description="Disordered" evidence="1">
    <location>
        <begin position="47"/>
        <end position="72"/>
    </location>
</feature>
<keyword evidence="3" id="KW-1185">Reference proteome</keyword>
<evidence type="ECO:0000313" key="2">
    <source>
        <dbReference type="EMBL" id="MDN3563068.1"/>
    </source>
</evidence>
<evidence type="ECO:0000256" key="1">
    <source>
        <dbReference type="SAM" id="MobiDB-lite"/>
    </source>
</evidence>
<proteinExistence type="predicted"/>